<gene>
    <name evidence="4" type="ORF">DWG20_15240</name>
</gene>
<dbReference type="RefSeq" id="WP_115434593.1">
    <property type="nucleotide sequence ID" value="NZ_CP031337.1"/>
</dbReference>
<dbReference type="OrthoDB" id="9792929at2"/>
<evidence type="ECO:0000259" key="3">
    <source>
        <dbReference type="PROSITE" id="PS51186"/>
    </source>
</evidence>
<dbReference type="PROSITE" id="PS51186">
    <property type="entry name" value="GNAT"/>
    <property type="match status" value="1"/>
</dbReference>
<keyword evidence="2" id="KW-0012">Acyltransferase</keyword>
<protein>
    <submittedName>
        <fullName evidence="4">GNAT family N-acetyltransferase</fullName>
    </submittedName>
</protein>
<dbReference type="SUPFAM" id="SSF55729">
    <property type="entry name" value="Acyl-CoA N-acyltransferases (Nat)"/>
    <property type="match status" value="1"/>
</dbReference>
<evidence type="ECO:0000256" key="2">
    <source>
        <dbReference type="ARBA" id="ARBA00023315"/>
    </source>
</evidence>
<name>A0A345Y9R4_9NEIS</name>
<dbReference type="EMBL" id="CP031337">
    <property type="protein sequence ID" value="AXK40666.1"/>
    <property type="molecule type" value="Genomic_DNA"/>
</dbReference>
<feature type="domain" description="N-acetyltransferase" evidence="3">
    <location>
        <begin position="8"/>
        <end position="154"/>
    </location>
</feature>
<dbReference type="Proteomes" id="UP000254537">
    <property type="component" value="Chromosome"/>
</dbReference>
<dbReference type="InterPro" id="IPR016181">
    <property type="entry name" value="Acyl_CoA_acyltransferase"/>
</dbReference>
<dbReference type="InterPro" id="IPR000182">
    <property type="entry name" value="GNAT_dom"/>
</dbReference>
<dbReference type="Pfam" id="PF00583">
    <property type="entry name" value="Acetyltransf_1"/>
    <property type="match status" value="1"/>
</dbReference>
<keyword evidence="1 4" id="KW-0808">Transferase</keyword>
<dbReference type="KEGG" id="ccah:DWG20_15240"/>
<sequence>MSISAATIQVRQASVADLEALAPLFDGYRQFYGKPSDIALARAFLLERFEHNQSVIFIAAQPNGIAVGFTQLYPTFSSVSAARTFILNDLFVATEARRGGVGIKLLQAAAQFGRSVGAVRLSLSTATDNETAQALYVSQGWVRDTKFYAYSLSL</sequence>
<dbReference type="CDD" id="cd04301">
    <property type="entry name" value="NAT_SF"/>
    <property type="match status" value="1"/>
</dbReference>
<reference evidence="4 5" key="1">
    <citation type="submission" date="2018-07" db="EMBL/GenBank/DDBJ databases">
        <title>Crenobacter cavernae sp. nov., isolated from a karst cave.</title>
        <authorList>
            <person name="Zhu H."/>
        </authorList>
    </citation>
    <scope>NUCLEOTIDE SEQUENCE [LARGE SCALE GENOMIC DNA]</scope>
    <source>
        <strain evidence="4 5">K1W11S-77</strain>
    </source>
</reference>
<organism evidence="4 5">
    <name type="scientific">Crenobacter cavernae</name>
    <dbReference type="NCBI Taxonomy" id="2290923"/>
    <lineage>
        <taxon>Bacteria</taxon>
        <taxon>Pseudomonadati</taxon>
        <taxon>Pseudomonadota</taxon>
        <taxon>Betaproteobacteria</taxon>
        <taxon>Neisseriales</taxon>
        <taxon>Neisseriaceae</taxon>
        <taxon>Crenobacter</taxon>
    </lineage>
</organism>
<accession>A0A345Y9R4</accession>
<evidence type="ECO:0000313" key="4">
    <source>
        <dbReference type="EMBL" id="AXK40666.1"/>
    </source>
</evidence>
<dbReference type="AlphaFoldDB" id="A0A345Y9R4"/>
<proteinExistence type="predicted"/>
<dbReference type="InterPro" id="IPR050832">
    <property type="entry name" value="Bact_Acetyltransf"/>
</dbReference>
<dbReference type="Gene3D" id="3.40.630.30">
    <property type="match status" value="1"/>
</dbReference>
<dbReference type="PANTHER" id="PTHR43877:SF2">
    <property type="entry name" value="AMINOALKYLPHOSPHONATE N-ACETYLTRANSFERASE-RELATED"/>
    <property type="match status" value="1"/>
</dbReference>
<evidence type="ECO:0000313" key="5">
    <source>
        <dbReference type="Proteomes" id="UP000254537"/>
    </source>
</evidence>
<evidence type="ECO:0000256" key="1">
    <source>
        <dbReference type="ARBA" id="ARBA00022679"/>
    </source>
</evidence>
<dbReference type="GO" id="GO:0016747">
    <property type="term" value="F:acyltransferase activity, transferring groups other than amino-acyl groups"/>
    <property type="evidence" value="ECO:0007669"/>
    <property type="project" value="InterPro"/>
</dbReference>
<dbReference type="PANTHER" id="PTHR43877">
    <property type="entry name" value="AMINOALKYLPHOSPHONATE N-ACETYLTRANSFERASE-RELATED-RELATED"/>
    <property type="match status" value="1"/>
</dbReference>